<evidence type="ECO:0000256" key="7">
    <source>
        <dbReference type="SAM" id="MobiDB-lite"/>
    </source>
</evidence>
<dbReference type="OrthoDB" id="1718296at2759"/>
<sequence length="369" mass="39963">MGSKKPFLVALLVHALSSGMILLSKAAFDMGMSICVFVFYRQVAGTIFLVPFAIVFEGKKAKPLSLVTFCKIFMVALLGITFPLNIYGLALVYTSASLGAAAVNCLPVITFAVAVLLRMEKVTLKTVPGIAKVAGIVVCMAAVVTLAFYKGPVLKPLFHPHFQRHSGGQDYHNAAHDSSSRKWLLGCFLLLVSCICWSLWLVFQAQILKAYPSKLTFTSVQCLSGAVQSFLVAIALERDPHQWKLGWNFRLLAVVYCGVVVTGVAYFLQAWVIEKKGPVFHAVMIPSSLVITILGSVFLIGETINLGSVLGAILLVISLYSVLWGKSKEQNKDSVGCLPVQDQTDCSTQVKETPVSSNIPRPSLSTSLT</sequence>
<evidence type="ECO:0000256" key="4">
    <source>
        <dbReference type="ARBA" id="ARBA00022989"/>
    </source>
</evidence>
<comment type="similarity">
    <text evidence="2 6">Belongs to the drug/metabolite transporter (DMT) superfamily. Plant drug/metabolite exporter (P-DME) (TC 2.A.7.4) family.</text>
</comment>
<evidence type="ECO:0000313" key="10">
    <source>
        <dbReference type="RefSeq" id="XP_022740623.1"/>
    </source>
</evidence>
<feature type="transmembrane region" description="Helical" evidence="6">
    <location>
        <begin position="68"/>
        <end position="90"/>
    </location>
</feature>
<feature type="domain" description="EamA" evidence="8">
    <location>
        <begin position="8"/>
        <end position="134"/>
    </location>
</feature>
<accession>A0A6P5YJD5</accession>
<feature type="transmembrane region" description="Helical" evidence="6">
    <location>
        <begin position="247"/>
        <end position="268"/>
    </location>
</feature>
<proteinExistence type="inferred from homology"/>
<evidence type="ECO:0000256" key="2">
    <source>
        <dbReference type="ARBA" id="ARBA00007635"/>
    </source>
</evidence>
<evidence type="ECO:0000256" key="5">
    <source>
        <dbReference type="ARBA" id="ARBA00023136"/>
    </source>
</evidence>
<comment type="subcellular location">
    <subcellularLocation>
        <location evidence="1 6">Membrane</location>
        <topology evidence="1 6">Multi-pass membrane protein</topology>
    </subcellularLocation>
</comment>
<dbReference type="GO" id="GO:0022857">
    <property type="term" value="F:transmembrane transporter activity"/>
    <property type="evidence" value="ECO:0007669"/>
    <property type="project" value="InterPro"/>
</dbReference>
<keyword evidence="4 6" id="KW-1133">Transmembrane helix</keyword>
<feature type="transmembrane region" description="Helical" evidence="6">
    <location>
        <begin position="306"/>
        <end position="324"/>
    </location>
</feature>
<feature type="transmembrane region" description="Helical" evidence="6">
    <location>
        <begin position="280"/>
        <end position="300"/>
    </location>
</feature>
<dbReference type="InterPro" id="IPR030184">
    <property type="entry name" value="WAT1-related"/>
</dbReference>
<dbReference type="RefSeq" id="XP_022740623.1">
    <property type="nucleotide sequence ID" value="XM_022884888.1"/>
</dbReference>
<feature type="transmembrane region" description="Helical" evidence="6">
    <location>
        <begin position="36"/>
        <end position="56"/>
    </location>
</feature>
<dbReference type="InterPro" id="IPR000620">
    <property type="entry name" value="EamA_dom"/>
</dbReference>
<dbReference type="Proteomes" id="UP000515121">
    <property type="component" value="Unplaced"/>
</dbReference>
<reference evidence="10" key="1">
    <citation type="submission" date="2025-08" db="UniProtKB">
        <authorList>
            <consortium name="RefSeq"/>
        </authorList>
    </citation>
    <scope>IDENTIFICATION</scope>
    <source>
        <tissue evidence="10">Fruit stalk</tissue>
    </source>
</reference>
<dbReference type="GO" id="GO:0016020">
    <property type="term" value="C:membrane"/>
    <property type="evidence" value="ECO:0007669"/>
    <property type="project" value="UniProtKB-SubCell"/>
</dbReference>
<keyword evidence="3 6" id="KW-0812">Transmembrane</keyword>
<feature type="transmembrane region" description="Helical" evidence="6">
    <location>
        <begin position="129"/>
        <end position="149"/>
    </location>
</feature>
<feature type="transmembrane region" description="Helical" evidence="6">
    <location>
        <begin position="96"/>
        <end position="117"/>
    </location>
</feature>
<feature type="transmembrane region" description="Helical" evidence="6">
    <location>
        <begin position="183"/>
        <end position="203"/>
    </location>
</feature>
<organism evidence="9 10">
    <name type="scientific">Durio zibethinus</name>
    <name type="common">Durian</name>
    <dbReference type="NCBI Taxonomy" id="66656"/>
    <lineage>
        <taxon>Eukaryota</taxon>
        <taxon>Viridiplantae</taxon>
        <taxon>Streptophyta</taxon>
        <taxon>Embryophyta</taxon>
        <taxon>Tracheophyta</taxon>
        <taxon>Spermatophyta</taxon>
        <taxon>Magnoliopsida</taxon>
        <taxon>eudicotyledons</taxon>
        <taxon>Gunneridae</taxon>
        <taxon>Pentapetalae</taxon>
        <taxon>rosids</taxon>
        <taxon>malvids</taxon>
        <taxon>Malvales</taxon>
        <taxon>Malvaceae</taxon>
        <taxon>Helicteroideae</taxon>
        <taxon>Durio</taxon>
    </lineage>
</organism>
<dbReference type="InterPro" id="IPR037185">
    <property type="entry name" value="EmrE-like"/>
</dbReference>
<evidence type="ECO:0000256" key="1">
    <source>
        <dbReference type="ARBA" id="ARBA00004141"/>
    </source>
</evidence>
<feature type="region of interest" description="Disordered" evidence="7">
    <location>
        <begin position="348"/>
        <end position="369"/>
    </location>
</feature>
<protein>
    <recommendedName>
        <fullName evidence="6">WAT1-related protein</fullName>
    </recommendedName>
</protein>
<gene>
    <name evidence="10" type="primary">LOC111292479</name>
</gene>
<evidence type="ECO:0000256" key="3">
    <source>
        <dbReference type="ARBA" id="ARBA00022692"/>
    </source>
</evidence>
<dbReference type="AlphaFoldDB" id="A0A6P5YJD5"/>
<evidence type="ECO:0000259" key="8">
    <source>
        <dbReference type="Pfam" id="PF00892"/>
    </source>
</evidence>
<evidence type="ECO:0000256" key="6">
    <source>
        <dbReference type="RuleBase" id="RU363077"/>
    </source>
</evidence>
<dbReference type="GeneID" id="111292479"/>
<dbReference type="SUPFAM" id="SSF103481">
    <property type="entry name" value="Multidrug resistance efflux transporter EmrE"/>
    <property type="match status" value="2"/>
</dbReference>
<feature type="transmembrane region" description="Helical" evidence="6">
    <location>
        <begin position="215"/>
        <end position="235"/>
    </location>
</feature>
<keyword evidence="9" id="KW-1185">Reference proteome</keyword>
<dbReference type="Pfam" id="PF00892">
    <property type="entry name" value="EamA"/>
    <property type="match status" value="2"/>
</dbReference>
<name>A0A6P5YJD5_DURZI</name>
<dbReference type="PANTHER" id="PTHR31218">
    <property type="entry name" value="WAT1-RELATED PROTEIN"/>
    <property type="match status" value="1"/>
</dbReference>
<evidence type="ECO:0000313" key="9">
    <source>
        <dbReference type="Proteomes" id="UP000515121"/>
    </source>
</evidence>
<feature type="domain" description="EamA" evidence="8">
    <location>
        <begin position="185"/>
        <end position="323"/>
    </location>
</feature>
<dbReference type="KEGG" id="dzi:111292479"/>
<keyword evidence="5 6" id="KW-0472">Membrane</keyword>